<dbReference type="SUPFAM" id="SSF48452">
    <property type="entry name" value="TPR-like"/>
    <property type="match status" value="2"/>
</dbReference>
<dbReference type="RefSeq" id="WP_183630726.1">
    <property type="nucleotide sequence ID" value="NZ_BAABLE010000011.1"/>
</dbReference>
<organism evidence="1 2">
    <name type="scientific">Niveibacterium umoris</name>
    <dbReference type="NCBI Taxonomy" id="1193620"/>
    <lineage>
        <taxon>Bacteria</taxon>
        <taxon>Pseudomonadati</taxon>
        <taxon>Pseudomonadota</taxon>
        <taxon>Betaproteobacteria</taxon>
        <taxon>Rhodocyclales</taxon>
        <taxon>Rhodocyclaceae</taxon>
        <taxon>Niveibacterium</taxon>
    </lineage>
</organism>
<evidence type="ECO:0000313" key="2">
    <source>
        <dbReference type="Proteomes" id="UP000561045"/>
    </source>
</evidence>
<gene>
    <name evidence="1" type="ORF">GGR36_000097</name>
</gene>
<sequence length="369" mass="38821">MSLPDLPAALAAIDAALHVRPAEARELSEALLARAREAGDETALVAASERCARLADHFGRPEKGVAALEAALAAARLAGDTLGEAALEQQFGRLAYSSGDYREAKRRWAHCAALCAGVPAARRIAAEAAMGLGQICDAQGDYAAALRHHLAAHDHADPGDDYLRAKGGINLAVNQMRLGQSQPARTHLRDALMRSERAGLADFAAEAHMRLAELELAEGAHAAAREQATLAETQAAALECRWVRTNALSLLAQLDFAEGRAASALATLRQAIALLGSGAGATRFAAQLHYDLARYAEVAGETDAANEAYDAARALHARLKQELDSSPGDLTRALLQELLDLTQGQGAAEARLAAIATRLRETLASSQLS</sequence>
<proteinExistence type="predicted"/>
<dbReference type="InterPro" id="IPR011990">
    <property type="entry name" value="TPR-like_helical_dom_sf"/>
</dbReference>
<dbReference type="Proteomes" id="UP000561045">
    <property type="component" value="Unassembled WGS sequence"/>
</dbReference>
<accession>A0A840BGP0</accession>
<reference evidence="1 2" key="1">
    <citation type="submission" date="2020-08" db="EMBL/GenBank/DDBJ databases">
        <title>Genomic Encyclopedia of Type Strains, Phase IV (KMG-IV): sequencing the most valuable type-strain genomes for metagenomic binning, comparative biology and taxonomic classification.</title>
        <authorList>
            <person name="Goeker M."/>
        </authorList>
    </citation>
    <scope>NUCLEOTIDE SEQUENCE [LARGE SCALE GENOMIC DNA]</scope>
    <source>
        <strain evidence="1 2">DSM 106739</strain>
    </source>
</reference>
<dbReference type="EMBL" id="JACIET010000001">
    <property type="protein sequence ID" value="MBB4010789.1"/>
    <property type="molecule type" value="Genomic_DNA"/>
</dbReference>
<keyword evidence="2" id="KW-1185">Reference proteome</keyword>
<evidence type="ECO:0000313" key="1">
    <source>
        <dbReference type="EMBL" id="MBB4010789.1"/>
    </source>
</evidence>
<dbReference type="AlphaFoldDB" id="A0A840BGP0"/>
<comment type="caution">
    <text evidence="1">The sequence shown here is derived from an EMBL/GenBank/DDBJ whole genome shotgun (WGS) entry which is preliminary data.</text>
</comment>
<dbReference type="Gene3D" id="1.25.40.10">
    <property type="entry name" value="Tetratricopeptide repeat domain"/>
    <property type="match status" value="2"/>
</dbReference>
<protein>
    <submittedName>
        <fullName evidence="1">Tetratricopeptide (TPR) repeat protein</fullName>
    </submittedName>
</protein>
<name>A0A840BGP0_9RHOO</name>